<organism evidence="2 3">
    <name type="scientific">Streptomyces aurantiogriseus</name>
    <dbReference type="NCBI Taxonomy" id="66870"/>
    <lineage>
        <taxon>Bacteria</taxon>
        <taxon>Bacillati</taxon>
        <taxon>Actinomycetota</taxon>
        <taxon>Actinomycetes</taxon>
        <taxon>Kitasatosporales</taxon>
        <taxon>Streptomycetaceae</taxon>
        <taxon>Streptomyces</taxon>
    </lineage>
</organism>
<evidence type="ECO:0000313" key="2">
    <source>
        <dbReference type="EMBL" id="GGR59502.1"/>
    </source>
</evidence>
<reference evidence="2" key="1">
    <citation type="journal article" date="2014" name="Int. J. Syst. Evol. Microbiol.">
        <title>Complete genome sequence of Corynebacterium casei LMG S-19264T (=DSM 44701T), isolated from a smear-ripened cheese.</title>
        <authorList>
            <consortium name="US DOE Joint Genome Institute (JGI-PGF)"/>
            <person name="Walter F."/>
            <person name="Albersmeier A."/>
            <person name="Kalinowski J."/>
            <person name="Ruckert C."/>
        </authorList>
    </citation>
    <scope>NUCLEOTIDE SEQUENCE</scope>
    <source>
        <strain evidence="2">JCM 4346</strain>
    </source>
</reference>
<feature type="region of interest" description="Disordered" evidence="1">
    <location>
        <begin position="1"/>
        <end position="38"/>
    </location>
</feature>
<sequence>MFPQHGQAGAKRIGRRIRDGPGKQTRLQSGVLKHHHQAFRRTSPGDGGLLLRTVLTVFSPIVSGSEFTLWPEASFNWYPFQTPGLVSVPAAFALGWLGTVSSPEGSRVDFEHMHYRILTGKTVGPQTADPQR</sequence>
<protein>
    <submittedName>
        <fullName evidence="2">Uncharacterized protein</fullName>
    </submittedName>
</protein>
<evidence type="ECO:0000313" key="3">
    <source>
        <dbReference type="Proteomes" id="UP000658320"/>
    </source>
</evidence>
<proteinExistence type="predicted"/>
<name>A0A918KZU1_9ACTN</name>
<gene>
    <name evidence="2" type="ORF">GCM10010251_90370</name>
</gene>
<reference evidence="2" key="2">
    <citation type="submission" date="2020-09" db="EMBL/GenBank/DDBJ databases">
        <authorList>
            <person name="Sun Q."/>
            <person name="Ohkuma M."/>
        </authorList>
    </citation>
    <scope>NUCLEOTIDE SEQUENCE</scope>
    <source>
        <strain evidence="2">JCM 4346</strain>
    </source>
</reference>
<accession>A0A918KZU1</accession>
<evidence type="ECO:0000256" key="1">
    <source>
        <dbReference type="SAM" id="MobiDB-lite"/>
    </source>
</evidence>
<keyword evidence="3" id="KW-1185">Reference proteome</keyword>
<dbReference type="EMBL" id="BMSX01000037">
    <property type="protein sequence ID" value="GGR59502.1"/>
    <property type="molecule type" value="Genomic_DNA"/>
</dbReference>
<dbReference type="AlphaFoldDB" id="A0A918KZU1"/>
<comment type="caution">
    <text evidence="2">The sequence shown here is derived from an EMBL/GenBank/DDBJ whole genome shotgun (WGS) entry which is preliminary data.</text>
</comment>
<dbReference type="Proteomes" id="UP000658320">
    <property type="component" value="Unassembled WGS sequence"/>
</dbReference>